<dbReference type="HOGENOM" id="CLU_000445_42_3_6"/>
<evidence type="ECO:0000256" key="6">
    <source>
        <dbReference type="ARBA" id="ARBA00022692"/>
    </source>
</evidence>
<dbReference type="Pfam" id="PF02518">
    <property type="entry name" value="HATPase_c"/>
    <property type="match status" value="1"/>
</dbReference>
<comment type="subcellular location">
    <subcellularLocation>
        <location evidence="2">Membrane</location>
    </subcellularLocation>
</comment>
<keyword evidence="15" id="KW-1185">Reference proteome</keyword>
<dbReference type="STRING" id="713585.THITH_08920"/>
<dbReference type="InterPro" id="IPR004358">
    <property type="entry name" value="Sig_transdc_His_kin-like_C"/>
</dbReference>
<dbReference type="OrthoDB" id="9809567at2"/>
<accession>W0DM76</accession>
<dbReference type="Proteomes" id="UP000005289">
    <property type="component" value="Chromosome"/>
</dbReference>
<dbReference type="InterPro" id="IPR003594">
    <property type="entry name" value="HATPase_dom"/>
</dbReference>
<dbReference type="SUPFAM" id="SSF47384">
    <property type="entry name" value="Homodimeric domain of signal transducing histidine kinase"/>
    <property type="match status" value="1"/>
</dbReference>
<gene>
    <name evidence="14" type="ORF">THITH_08920</name>
</gene>
<keyword evidence="5" id="KW-0808">Transferase</keyword>
<evidence type="ECO:0000256" key="4">
    <source>
        <dbReference type="ARBA" id="ARBA00022553"/>
    </source>
</evidence>
<reference evidence="14 15" key="1">
    <citation type="submission" date="2013-12" db="EMBL/GenBank/DDBJ databases">
        <authorList>
            <consortium name="DOE Joint Genome Institute"/>
            <person name="Muyzer G."/>
            <person name="Huntemann M."/>
            <person name="Han J."/>
            <person name="Chen A."/>
            <person name="Kyrpides N."/>
            <person name="Mavromatis K."/>
            <person name="Markowitz V."/>
            <person name="Palaniappan K."/>
            <person name="Ivanova N."/>
            <person name="Schaumberg A."/>
            <person name="Pati A."/>
            <person name="Liolios K."/>
            <person name="Nordberg H.P."/>
            <person name="Cantor M.N."/>
            <person name="Hua S.X."/>
            <person name="Woyke T."/>
        </authorList>
    </citation>
    <scope>NUCLEOTIDE SEQUENCE [LARGE SCALE GENOMIC DNA]</scope>
    <source>
        <strain evidence="14 15">ARh 1</strain>
    </source>
</reference>
<dbReference type="PANTHER" id="PTHR45436:SF5">
    <property type="entry name" value="SENSOR HISTIDINE KINASE TRCS"/>
    <property type="match status" value="1"/>
</dbReference>
<feature type="domain" description="HAMP" evidence="13">
    <location>
        <begin position="180"/>
        <end position="231"/>
    </location>
</feature>
<feature type="domain" description="Histidine kinase" evidence="12">
    <location>
        <begin position="239"/>
        <end position="442"/>
    </location>
</feature>
<proteinExistence type="predicted"/>
<dbReference type="Gene3D" id="1.10.287.130">
    <property type="match status" value="1"/>
</dbReference>
<keyword evidence="4" id="KW-0597">Phosphoprotein</keyword>
<dbReference type="PROSITE" id="PS50109">
    <property type="entry name" value="HIS_KIN"/>
    <property type="match status" value="1"/>
</dbReference>
<evidence type="ECO:0000313" key="15">
    <source>
        <dbReference type="Proteomes" id="UP000005289"/>
    </source>
</evidence>
<keyword evidence="8 11" id="KW-1133">Transmembrane helix</keyword>
<name>W0DM76_9GAMM</name>
<evidence type="ECO:0000259" key="13">
    <source>
        <dbReference type="PROSITE" id="PS50885"/>
    </source>
</evidence>
<dbReference type="Gene3D" id="3.30.565.10">
    <property type="entry name" value="Histidine kinase-like ATPase, C-terminal domain"/>
    <property type="match status" value="1"/>
</dbReference>
<dbReference type="InterPro" id="IPR050428">
    <property type="entry name" value="TCS_sensor_his_kinase"/>
</dbReference>
<comment type="catalytic activity">
    <reaction evidence="1">
        <text>ATP + protein L-histidine = ADP + protein N-phospho-L-histidine.</text>
        <dbReference type="EC" id="2.7.13.3"/>
    </reaction>
</comment>
<protein>
    <recommendedName>
        <fullName evidence="3">histidine kinase</fullName>
        <ecNumber evidence="3">2.7.13.3</ecNumber>
    </recommendedName>
</protein>
<evidence type="ECO:0000256" key="5">
    <source>
        <dbReference type="ARBA" id="ARBA00022679"/>
    </source>
</evidence>
<dbReference type="InterPro" id="IPR003660">
    <property type="entry name" value="HAMP_dom"/>
</dbReference>
<keyword evidence="6 11" id="KW-0812">Transmembrane</keyword>
<evidence type="ECO:0000313" key="14">
    <source>
        <dbReference type="EMBL" id="AHE98362.1"/>
    </source>
</evidence>
<keyword evidence="7 14" id="KW-0418">Kinase</keyword>
<evidence type="ECO:0000256" key="7">
    <source>
        <dbReference type="ARBA" id="ARBA00022777"/>
    </source>
</evidence>
<dbReference type="RefSeq" id="WP_006747469.1">
    <property type="nucleotide sequence ID" value="NZ_CP007029.1"/>
</dbReference>
<dbReference type="SUPFAM" id="SSF55874">
    <property type="entry name" value="ATPase domain of HSP90 chaperone/DNA topoisomerase II/histidine kinase"/>
    <property type="match status" value="1"/>
</dbReference>
<organism evidence="14 15">
    <name type="scientific">Thioalkalivibrio paradoxus ARh 1</name>
    <dbReference type="NCBI Taxonomy" id="713585"/>
    <lineage>
        <taxon>Bacteria</taxon>
        <taxon>Pseudomonadati</taxon>
        <taxon>Pseudomonadota</taxon>
        <taxon>Gammaproteobacteria</taxon>
        <taxon>Chromatiales</taxon>
        <taxon>Ectothiorhodospiraceae</taxon>
        <taxon>Thioalkalivibrio</taxon>
    </lineage>
</organism>
<dbReference type="SMART" id="SM00387">
    <property type="entry name" value="HATPase_c"/>
    <property type="match status" value="1"/>
</dbReference>
<evidence type="ECO:0000259" key="12">
    <source>
        <dbReference type="PROSITE" id="PS50109"/>
    </source>
</evidence>
<evidence type="ECO:0000256" key="1">
    <source>
        <dbReference type="ARBA" id="ARBA00000085"/>
    </source>
</evidence>
<keyword evidence="9" id="KW-0902">Two-component regulatory system</keyword>
<sequence>MTSIRARLASGLAVSLALVLVAIGVGSSLAIRHAVEAYLTTRLDHDAQRLTMALRTLPDGRIRVMPHRIDPVFGREHSGRYYRIQTTASDLRSPSLGNQDLPLPALSAGEAITLRTTGPAEQPLFVRVHAFDGRGPPLVIAVAEDWGPAAEAVRRWQMGFGAITAVGLLLVLALQAWLLARGFRPMARIADELEELGQGDRPRLSTVAPDEARPLVLAINRLLEVLEERLRRSRRAAGDLAHALKTPLAALQGLVEEMPAGDRRRQEMEGRLAVMNGRIARELGRARVMGGAAPGTRFDPERDLKDLVATVRAIYRDRNLDVRTNVNTGTGLAADREDMLELLGNLLDNACKWAREQITVGVESTAPGGLRIVVADDGPGVPEAERPSLLSCGRRLDEDAAGHGLGLAIVQDIVAFYQGQLALDQDPVLGGLRVRVELPRTT</sequence>
<evidence type="ECO:0000256" key="11">
    <source>
        <dbReference type="SAM" id="Phobius"/>
    </source>
</evidence>
<evidence type="ECO:0000256" key="9">
    <source>
        <dbReference type="ARBA" id="ARBA00023012"/>
    </source>
</evidence>
<evidence type="ECO:0000256" key="8">
    <source>
        <dbReference type="ARBA" id="ARBA00022989"/>
    </source>
</evidence>
<dbReference type="InterPro" id="IPR036097">
    <property type="entry name" value="HisK_dim/P_sf"/>
</dbReference>
<dbReference type="GO" id="GO:0000155">
    <property type="term" value="F:phosphorelay sensor kinase activity"/>
    <property type="evidence" value="ECO:0007669"/>
    <property type="project" value="InterPro"/>
</dbReference>
<dbReference type="PANTHER" id="PTHR45436">
    <property type="entry name" value="SENSOR HISTIDINE KINASE YKOH"/>
    <property type="match status" value="1"/>
</dbReference>
<feature type="transmembrane region" description="Helical" evidence="11">
    <location>
        <begin position="158"/>
        <end position="180"/>
    </location>
</feature>
<evidence type="ECO:0000256" key="3">
    <source>
        <dbReference type="ARBA" id="ARBA00012438"/>
    </source>
</evidence>
<dbReference type="InterPro" id="IPR036890">
    <property type="entry name" value="HATPase_C_sf"/>
</dbReference>
<dbReference type="EC" id="2.7.13.3" evidence="3"/>
<dbReference type="AlphaFoldDB" id="W0DM76"/>
<dbReference type="InterPro" id="IPR005467">
    <property type="entry name" value="His_kinase_dom"/>
</dbReference>
<keyword evidence="10 11" id="KW-0472">Membrane</keyword>
<evidence type="ECO:0000256" key="2">
    <source>
        <dbReference type="ARBA" id="ARBA00004370"/>
    </source>
</evidence>
<dbReference type="GO" id="GO:0005886">
    <property type="term" value="C:plasma membrane"/>
    <property type="evidence" value="ECO:0007669"/>
    <property type="project" value="TreeGrafter"/>
</dbReference>
<dbReference type="KEGG" id="tti:THITH_08920"/>
<dbReference type="PRINTS" id="PR00344">
    <property type="entry name" value="BCTRLSENSOR"/>
</dbReference>
<dbReference type="EMBL" id="CP007029">
    <property type="protein sequence ID" value="AHE98362.1"/>
    <property type="molecule type" value="Genomic_DNA"/>
</dbReference>
<evidence type="ECO:0000256" key="10">
    <source>
        <dbReference type="ARBA" id="ARBA00023136"/>
    </source>
</evidence>
<dbReference type="PROSITE" id="PS50885">
    <property type="entry name" value="HAMP"/>
    <property type="match status" value="1"/>
</dbReference>